<keyword evidence="4 8" id="KW-0285">Flavoprotein</keyword>
<dbReference type="RefSeq" id="WP_377821406.1">
    <property type="nucleotide sequence ID" value="NZ_JBHSWJ010000002.1"/>
</dbReference>
<evidence type="ECO:0000313" key="9">
    <source>
        <dbReference type="EMBL" id="MFC6713558.1"/>
    </source>
</evidence>
<sequence>MADDRPAGTSARPLIPHLLRRTEPSFSFEFFPPKDDSAEAVLWESIRRVEPVAAFVSVTYGAGGSTRDRTVRITGEIEARTTLTTMAHLTCVGASVAQLRSVIGSYADAGIRNVLAVRGDPAGGLGTPWTPHPDGLDHADQLVGLVRGLGDFTVGVGAFPDRHPESASLADDVDVLVRKADAGAEFAITQMVTDVDAYLRLRDEVAARRPDFQLVPGLLPVTVYGQLERMTKLNGQPLAPAVLERLEAVRDDPAAVRAEGIAVCTEHAERMLQEGAPGVHFITMNRSTASLEVVGNLRRTADVPAAS</sequence>
<evidence type="ECO:0000256" key="6">
    <source>
        <dbReference type="ARBA" id="ARBA00023002"/>
    </source>
</evidence>
<evidence type="ECO:0000256" key="5">
    <source>
        <dbReference type="ARBA" id="ARBA00022827"/>
    </source>
</evidence>
<dbReference type="SUPFAM" id="SSF51730">
    <property type="entry name" value="FAD-linked oxidoreductase"/>
    <property type="match status" value="1"/>
</dbReference>
<name>A0ABW2ARY3_9MICO</name>
<evidence type="ECO:0000256" key="7">
    <source>
        <dbReference type="ARBA" id="ARBA00048628"/>
    </source>
</evidence>
<protein>
    <recommendedName>
        <fullName evidence="8">Methylenetetrahydrofolate reductase</fullName>
    </recommendedName>
</protein>
<evidence type="ECO:0000256" key="8">
    <source>
        <dbReference type="RuleBase" id="RU003862"/>
    </source>
</evidence>
<evidence type="ECO:0000313" key="10">
    <source>
        <dbReference type="Proteomes" id="UP001596356"/>
    </source>
</evidence>
<dbReference type="Proteomes" id="UP001596356">
    <property type="component" value="Unassembled WGS sequence"/>
</dbReference>
<dbReference type="PANTHER" id="PTHR45754:SF3">
    <property type="entry name" value="METHYLENETETRAHYDROFOLATE REDUCTASE (NADPH)"/>
    <property type="match status" value="1"/>
</dbReference>
<reference evidence="10" key="1">
    <citation type="journal article" date="2019" name="Int. J. Syst. Evol. Microbiol.">
        <title>The Global Catalogue of Microorganisms (GCM) 10K type strain sequencing project: providing services to taxonomists for standard genome sequencing and annotation.</title>
        <authorList>
            <consortium name="The Broad Institute Genomics Platform"/>
            <consortium name="The Broad Institute Genome Sequencing Center for Infectious Disease"/>
            <person name="Wu L."/>
            <person name="Ma J."/>
        </authorList>
    </citation>
    <scope>NUCLEOTIDE SEQUENCE [LARGE SCALE GENOMIC DNA]</scope>
    <source>
        <strain evidence="10">NBRC 106593</strain>
    </source>
</reference>
<gene>
    <name evidence="9" type="ORF">ACFQBT_06795</name>
</gene>
<evidence type="ECO:0000256" key="2">
    <source>
        <dbReference type="ARBA" id="ARBA00004777"/>
    </source>
</evidence>
<dbReference type="Gene3D" id="3.20.20.220">
    <property type="match status" value="1"/>
</dbReference>
<dbReference type="PANTHER" id="PTHR45754">
    <property type="entry name" value="METHYLENETETRAHYDROFOLATE REDUCTASE"/>
    <property type="match status" value="1"/>
</dbReference>
<organism evidence="9 10">
    <name type="scientific">Branchiibius cervicis</name>
    <dbReference type="NCBI Taxonomy" id="908252"/>
    <lineage>
        <taxon>Bacteria</taxon>
        <taxon>Bacillati</taxon>
        <taxon>Actinomycetota</taxon>
        <taxon>Actinomycetes</taxon>
        <taxon>Micrococcales</taxon>
        <taxon>Dermacoccaceae</taxon>
        <taxon>Branchiibius</taxon>
    </lineage>
</organism>
<dbReference type="InterPro" id="IPR003171">
    <property type="entry name" value="Mehydrof_redctse-like"/>
</dbReference>
<dbReference type="Pfam" id="PF02219">
    <property type="entry name" value="MTHFR"/>
    <property type="match status" value="1"/>
</dbReference>
<comment type="pathway">
    <text evidence="2 8">One-carbon metabolism; tetrahydrofolate interconversion.</text>
</comment>
<accession>A0ABW2ARY3</accession>
<evidence type="ECO:0000256" key="3">
    <source>
        <dbReference type="ARBA" id="ARBA00006743"/>
    </source>
</evidence>
<comment type="cofactor">
    <cofactor evidence="1 8">
        <name>FAD</name>
        <dbReference type="ChEBI" id="CHEBI:57692"/>
    </cofactor>
</comment>
<dbReference type="EMBL" id="JBHSWJ010000002">
    <property type="protein sequence ID" value="MFC6713558.1"/>
    <property type="molecule type" value="Genomic_DNA"/>
</dbReference>
<evidence type="ECO:0000256" key="4">
    <source>
        <dbReference type="ARBA" id="ARBA00022630"/>
    </source>
</evidence>
<keyword evidence="10" id="KW-1185">Reference proteome</keyword>
<comment type="caution">
    <text evidence="9">The sequence shown here is derived from an EMBL/GenBank/DDBJ whole genome shotgun (WGS) entry which is preliminary data.</text>
</comment>
<comment type="similarity">
    <text evidence="3 8">Belongs to the methylenetetrahydrofolate reductase family.</text>
</comment>
<dbReference type="CDD" id="cd00537">
    <property type="entry name" value="MTHFR"/>
    <property type="match status" value="1"/>
</dbReference>
<proteinExistence type="inferred from homology"/>
<keyword evidence="5 8" id="KW-0274">FAD</keyword>
<keyword evidence="6 8" id="KW-0560">Oxidoreductase</keyword>
<dbReference type="InterPro" id="IPR029041">
    <property type="entry name" value="FAD-linked_oxidoreductase-like"/>
</dbReference>
<evidence type="ECO:0000256" key="1">
    <source>
        <dbReference type="ARBA" id="ARBA00001974"/>
    </source>
</evidence>
<comment type="catalytic activity">
    <reaction evidence="7">
        <text>(6S)-5-methyl-5,6,7,8-tetrahydrofolate + NAD(+) = (6R)-5,10-methylene-5,6,7,8-tetrahydrofolate + NADH + H(+)</text>
        <dbReference type="Rhea" id="RHEA:19821"/>
        <dbReference type="ChEBI" id="CHEBI:15378"/>
        <dbReference type="ChEBI" id="CHEBI:15636"/>
        <dbReference type="ChEBI" id="CHEBI:18608"/>
        <dbReference type="ChEBI" id="CHEBI:57540"/>
        <dbReference type="ChEBI" id="CHEBI:57945"/>
        <dbReference type="EC" id="1.5.1.54"/>
    </reaction>
    <physiologicalReaction direction="right-to-left" evidence="7">
        <dbReference type="Rhea" id="RHEA:19823"/>
    </physiologicalReaction>
</comment>